<dbReference type="InterPro" id="IPR002052">
    <property type="entry name" value="DNA_methylase_N6_adenine_CS"/>
</dbReference>
<dbReference type="PANTHER" id="PTHR18895:SF74">
    <property type="entry name" value="MTRF1L RELEASE FACTOR GLUTAMINE METHYLTRANSFERASE"/>
    <property type="match status" value="1"/>
</dbReference>
<evidence type="ECO:0000256" key="2">
    <source>
        <dbReference type="ARBA" id="ARBA00022603"/>
    </source>
</evidence>
<comment type="catalytic activity">
    <reaction evidence="5">
        <text>L-glutaminyl-[peptide chain release factor] + S-adenosyl-L-methionine = N(5)-methyl-L-glutaminyl-[peptide chain release factor] + S-adenosyl-L-homocysteine + H(+)</text>
        <dbReference type="Rhea" id="RHEA:42896"/>
        <dbReference type="Rhea" id="RHEA-COMP:10271"/>
        <dbReference type="Rhea" id="RHEA-COMP:10272"/>
        <dbReference type="ChEBI" id="CHEBI:15378"/>
        <dbReference type="ChEBI" id="CHEBI:30011"/>
        <dbReference type="ChEBI" id="CHEBI:57856"/>
        <dbReference type="ChEBI" id="CHEBI:59789"/>
        <dbReference type="ChEBI" id="CHEBI:61891"/>
        <dbReference type="EC" id="2.1.1.297"/>
    </reaction>
</comment>
<dbReference type="EMBL" id="DVMY01000070">
    <property type="protein sequence ID" value="HIU37474.1"/>
    <property type="molecule type" value="Genomic_DNA"/>
</dbReference>
<dbReference type="InterPro" id="IPR040758">
    <property type="entry name" value="PrmC_N"/>
</dbReference>
<reference evidence="8" key="2">
    <citation type="journal article" date="2021" name="PeerJ">
        <title>Extensive microbial diversity within the chicken gut microbiome revealed by metagenomics and culture.</title>
        <authorList>
            <person name="Gilroy R."/>
            <person name="Ravi A."/>
            <person name="Getino M."/>
            <person name="Pursley I."/>
            <person name="Horton D.L."/>
            <person name="Alikhan N.F."/>
            <person name="Baker D."/>
            <person name="Gharbi K."/>
            <person name="Hall N."/>
            <person name="Watson M."/>
            <person name="Adriaenssens E.M."/>
            <person name="Foster-Nyarko E."/>
            <person name="Jarju S."/>
            <person name="Secka A."/>
            <person name="Antonio M."/>
            <person name="Oren A."/>
            <person name="Chaudhuri R.R."/>
            <person name="La Ragione R."/>
            <person name="Hildebrand F."/>
            <person name="Pallen M.J."/>
        </authorList>
    </citation>
    <scope>NUCLEOTIDE SEQUENCE</scope>
    <source>
        <strain evidence="8">7463</strain>
    </source>
</reference>
<dbReference type="HAMAP" id="MF_02126">
    <property type="entry name" value="RF_methyltr_PrmC"/>
    <property type="match status" value="1"/>
</dbReference>
<evidence type="ECO:0000313" key="8">
    <source>
        <dbReference type="EMBL" id="HIU37474.1"/>
    </source>
</evidence>
<evidence type="ECO:0000313" key="9">
    <source>
        <dbReference type="Proteomes" id="UP000824083"/>
    </source>
</evidence>
<reference evidence="8" key="1">
    <citation type="submission" date="2020-10" db="EMBL/GenBank/DDBJ databases">
        <authorList>
            <person name="Gilroy R."/>
        </authorList>
    </citation>
    <scope>NUCLEOTIDE SEQUENCE</scope>
    <source>
        <strain evidence="8">7463</strain>
    </source>
</reference>
<comment type="caution">
    <text evidence="8">The sequence shown here is derived from an EMBL/GenBank/DDBJ whole genome shotgun (WGS) entry which is preliminary data.</text>
</comment>
<gene>
    <name evidence="8" type="primary">prmC</name>
    <name evidence="8" type="ORF">IAC56_04300</name>
</gene>
<dbReference type="InterPro" id="IPR007848">
    <property type="entry name" value="Small_mtfrase_dom"/>
</dbReference>
<evidence type="ECO:0000256" key="4">
    <source>
        <dbReference type="ARBA" id="ARBA00022691"/>
    </source>
</evidence>
<dbReference type="PANTHER" id="PTHR18895">
    <property type="entry name" value="HEMK METHYLTRANSFERASE"/>
    <property type="match status" value="1"/>
</dbReference>
<feature type="non-terminal residue" evidence="8">
    <location>
        <position position="249"/>
    </location>
</feature>
<keyword evidence="3 8" id="KW-0808">Transferase</keyword>
<proteinExistence type="inferred from homology"/>
<name>A0A9D1IK22_9BURK</name>
<dbReference type="PROSITE" id="PS00092">
    <property type="entry name" value="N6_MTASE"/>
    <property type="match status" value="1"/>
</dbReference>
<feature type="domain" description="Methyltransferase small" evidence="6">
    <location>
        <begin position="97"/>
        <end position="189"/>
    </location>
</feature>
<dbReference type="InterPro" id="IPR050320">
    <property type="entry name" value="N5-glutamine_MTase"/>
</dbReference>
<dbReference type="Proteomes" id="UP000824083">
    <property type="component" value="Unassembled WGS sequence"/>
</dbReference>
<evidence type="ECO:0000256" key="1">
    <source>
        <dbReference type="ARBA" id="ARBA00012771"/>
    </source>
</evidence>
<dbReference type="CDD" id="cd02440">
    <property type="entry name" value="AdoMet_MTases"/>
    <property type="match status" value="1"/>
</dbReference>
<dbReference type="Gene3D" id="1.10.8.10">
    <property type="entry name" value="DNA helicase RuvA subunit, C-terminal domain"/>
    <property type="match status" value="1"/>
</dbReference>
<dbReference type="SUPFAM" id="SSF53335">
    <property type="entry name" value="S-adenosyl-L-methionine-dependent methyltransferases"/>
    <property type="match status" value="1"/>
</dbReference>
<dbReference type="EC" id="2.1.1.297" evidence="1"/>
<dbReference type="NCBIfam" id="TIGR00536">
    <property type="entry name" value="hemK_fam"/>
    <property type="match status" value="1"/>
</dbReference>
<evidence type="ECO:0000259" key="7">
    <source>
        <dbReference type="Pfam" id="PF17827"/>
    </source>
</evidence>
<dbReference type="Pfam" id="PF05175">
    <property type="entry name" value="MTS"/>
    <property type="match status" value="1"/>
</dbReference>
<dbReference type="InterPro" id="IPR004556">
    <property type="entry name" value="HemK-like"/>
</dbReference>
<keyword evidence="2 8" id="KW-0489">Methyltransferase</keyword>
<dbReference type="AlphaFoldDB" id="A0A9D1IK22"/>
<sequence length="249" mass="27689">MTTIRQAELTASSVIDRFEARLLLAFCLKVNRTYLITHDKDELPEATLNQYKDLVQKRAMGVPVPYICGTQEFYGRPFKVTPDVLIPRPDTETLIDFILEECPKESPLSLLDMGTGSGCIAITLALENPRFTVSATDISDKALNIAKQNAKQLKAPVTFYEGSWFDALPASSQFDVIVSNPPYIHKDDVHLANLKYEPINALTDGFNGLSNIAHIIDRAPDHLKKGGLLAFEHGWDQGGAVRELFNQNN</sequence>
<dbReference type="GO" id="GO:0003676">
    <property type="term" value="F:nucleic acid binding"/>
    <property type="evidence" value="ECO:0007669"/>
    <property type="project" value="InterPro"/>
</dbReference>
<dbReference type="Pfam" id="PF17827">
    <property type="entry name" value="PrmC_N"/>
    <property type="match status" value="1"/>
</dbReference>
<organism evidence="8 9">
    <name type="scientific">Candidatus Aphodousia faecigallinarum</name>
    <dbReference type="NCBI Taxonomy" id="2840677"/>
    <lineage>
        <taxon>Bacteria</taxon>
        <taxon>Pseudomonadati</taxon>
        <taxon>Pseudomonadota</taxon>
        <taxon>Betaproteobacteria</taxon>
        <taxon>Burkholderiales</taxon>
        <taxon>Sutterellaceae</taxon>
        <taxon>Sutterellaceae incertae sedis</taxon>
        <taxon>Candidatus Aphodousia</taxon>
    </lineage>
</organism>
<protein>
    <recommendedName>
        <fullName evidence="1">peptide chain release factor N(5)-glutamine methyltransferase</fullName>
        <ecNumber evidence="1">2.1.1.297</ecNumber>
    </recommendedName>
</protein>
<evidence type="ECO:0000259" key="6">
    <source>
        <dbReference type="Pfam" id="PF05175"/>
    </source>
</evidence>
<dbReference type="GO" id="GO:0102559">
    <property type="term" value="F:peptide chain release factor N(5)-glutamine methyltransferase activity"/>
    <property type="evidence" value="ECO:0007669"/>
    <property type="project" value="UniProtKB-EC"/>
</dbReference>
<dbReference type="InterPro" id="IPR019874">
    <property type="entry name" value="RF_methyltr_PrmC"/>
</dbReference>
<evidence type="ECO:0000256" key="3">
    <source>
        <dbReference type="ARBA" id="ARBA00022679"/>
    </source>
</evidence>
<accession>A0A9D1IK22</accession>
<dbReference type="InterPro" id="IPR029063">
    <property type="entry name" value="SAM-dependent_MTases_sf"/>
</dbReference>
<evidence type="ECO:0000256" key="5">
    <source>
        <dbReference type="ARBA" id="ARBA00048391"/>
    </source>
</evidence>
<dbReference type="GO" id="GO:0032259">
    <property type="term" value="P:methylation"/>
    <property type="evidence" value="ECO:0007669"/>
    <property type="project" value="UniProtKB-KW"/>
</dbReference>
<keyword evidence="4" id="KW-0949">S-adenosyl-L-methionine</keyword>
<dbReference type="Gene3D" id="3.40.50.150">
    <property type="entry name" value="Vaccinia Virus protein VP39"/>
    <property type="match status" value="1"/>
</dbReference>
<dbReference type="NCBIfam" id="TIGR03534">
    <property type="entry name" value="RF_mod_PrmC"/>
    <property type="match status" value="1"/>
</dbReference>
<feature type="domain" description="Release factor glutamine methyltransferase N-terminal" evidence="7">
    <location>
        <begin position="13"/>
        <end position="69"/>
    </location>
</feature>